<dbReference type="GeneID" id="117644377"/>
<dbReference type="InterPro" id="IPR002423">
    <property type="entry name" value="Cpn60/GroEL/TCP-1"/>
</dbReference>
<dbReference type="GO" id="GO:0140662">
    <property type="term" value="F:ATP-dependent protein folding chaperone"/>
    <property type="evidence" value="ECO:0007669"/>
    <property type="project" value="InterPro"/>
</dbReference>
<dbReference type="GO" id="GO:0051082">
    <property type="term" value="F:unfolded protein binding"/>
    <property type="evidence" value="ECO:0007669"/>
    <property type="project" value="InterPro"/>
</dbReference>
<dbReference type="PANTHER" id="PTHR11353">
    <property type="entry name" value="CHAPERONIN"/>
    <property type="match status" value="1"/>
</dbReference>
<dbReference type="Gene3D" id="3.50.7.10">
    <property type="entry name" value="GroEL"/>
    <property type="match status" value="1"/>
</dbReference>
<dbReference type="NCBIfam" id="TIGR02341">
    <property type="entry name" value="chap_CCT_beta"/>
    <property type="match status" value="1"/>
</dbReference>
<comment type="similarity">
    <text evidence="2 11">Belongs to the TCP-1 chaperonin family.</text>
</comment>
<dbReference type="InterPro" id="IPR012716">
    <property type="entry name" value="Chap_CCT_beta"/>
</dbReference>
<dbReference type="InterPro" id="IPR002194">
    <property type="entry name" value="Chaperonin_TCP-1_CS"/>
</dbReference>
<dbReference type="FunCoup" id="A0A6P8YQS3">
    <property type="interactions" value="2277"/>
</dbReference>
<dbReference type="InterPro" id="IPR027409">
    <property type="entry name" value="GroEL-like_apical_dom_sf"/>
</dbReference>
<evidence type="ECO:0000256" key="5">
    <source>
        <dbReference type="ARBA" id="ARBA00022490"/>
    </source>
</evidence>
<evidence type="ECO:0000256" key="6">
    <source>
        <dbReference type="ARBA" id="ARBA00022741"/>
    </source>
</evidence>
<dbReference type="FunFam" id="3.50.7.10:FF:000002">
    <property type="entry name" value="T-complex protein 1 subunit beta"/>
    <property type="match status" value="1"/>
</dbReference>
<dbReference type="PROSITE" id="PS00750">
    <property type="entry name" value="TCP1_1"/>
    <property type="match status" value="1"/>
</dbReference>
<keyword evidence="8 11" id="KW-0143">Chaperone</keyword>
<evidence type="ECO:0000256" key="2">
    <source>
        <dbReference type="ARBA" id="ARBA00008020"/>
    </source>
</evidence>
<dbReference type="FunFam" id="1.10.560.10:FF:000017">
    <property type="entry name" value="T-complex protein 1 subunit eta"/>
    <property type="match status" value="1"/>
</dbReference>
<dbReference type="NCBIfam" id="NF041083">
    <property type="entry name" value="thermosome_beta"/>
    <property type="match status" value="1"/>
</dbReference>
<dbReference type="OrthoDB" id="10259763at2759"/>
<evidence type="ECO:0000256" key="9">
    <source>
        <dbReference type="ARBA" id="ARBA00024677"/>
    </source>
</evidence>
<dbReference type="InParanoid" id="A0A6P8YQS3"/>
<protein>
    <recommendedName>
        <fullName evidence="4">T-complex protein 1 subunit beta</fullName>
    </recommendedName>
    <alternativeName>
        <fullName evidence="10">CCT-beta</fullName>
    </alternativeName>
</protein>
<evidence type="ECO:0000256" key="7">
    <source>
        <dbReference type="ARBA" id="ARBA00022840"/>
    </source>
</evidence>
<evidence type="ECO:0000256" key="8">
    <source>
        <dbReference type="ARBA" id="ARBA00023186"/>
    </source>
</evidence>
<dbReference type="Pfam" id="PF00118">
    <property type="entry name" value="Cpn60_TCP1"/>
    <property type="match status" value="1"/>
</dbReference>
<dbReference type="InterPro" id="IPR027413">
    <property type="entry name" value="GROEL-like_equatorial_sf"/>
</dbReference>
<reference evidence="13" key="1">
    <citation type="submission" date="2025-08" db="UniProtKB">
        <authorList>
            <consortium name="RefSeq"/>
        </authorList>
    </citation>
    <scope>IDENTIFICATION</scope>
    <source>
        <tissue evidence="13">Total insect</tissue>
    </source>
</reference>
<keyword evidence="6 11" id="KW-0547">Nucleotide-binding</keyword>
<dbReference type="AlphaFoldDB" id="A0A6P8YQS3"/>
<dbReference type="GO" id="GO:0016887">
    <property type="term" value="F:ATP hydrolysis activity"/>
    <property type="evidence" value="ECO:0007669"/>
    <property type="project" value="InterPro"/>
</dbReference>
<keyword evidence="7 11" id="KW-0067">ATP-binding</keyword>
<dbReference type="FunFam" id="1.10.560.10:FF:000045">
    <property type="entry name" value="T-complex protein 1 subunit eta"/>
    <property type="match status" value="1"/>
</dbReference>
<dbReference type="CDD" id="cd03336">
    <property type="entry name" value="TCP1_beta"/>
    <property type="match status" value="1"/>
</dbReference>
<dbReference type="PROSITE" id="PS00995">
    <property type="entry name" value="TCP1_3"/>
    <property type="match status" value="1"/>
</dbReference>
<name>A0A6P8YQS3_THRPL</name>
<dbReference type="Proteomes" id="UP000515158">
    <property type="component" value="Unplaced"/>
</dbReference>
<evidence type="ECO:0000256" key="3">
    <source>
        <dbReference type="ARBA" id="ARBA00011531"/>
    </source>
</evidence>
<evidence type="ECO:0000256" key="10">
    <source>
        <dbReference type="ARBA" id="ARBA00033237"/>
    </source>
</evidence>
<keyword evidence="5" id="KW-0963">Cytoplasm</keyword>
<comment type="subcellular location">
    <subcellularLocation>
        <location evidence="1">Cytoplasm</location>
    </subcellularLocation>
</comment>
<comment type="function">
    <text evidence="9">Molecular chaperone; assists the folding of proteins upon ATP hydrolysis. Known to play a role, in vitro, in the folding of actin and tubulin.</text>
</comment>
<evidence type="ECO:0000313" key="13">
    <source>
        <dbReference type="RefSeq" id="XP_034239670.1"/>
    </source>
</evidence>
<dbReference type="RefSeq" id="XP_034239670.1">
    <property type="nucleotide sequence ID" value="XM_034383779.1"/>
</dbReference>
<proteinExistence type="inferred from homology"/>
<dbReference type="InterPro" id="IPR027410">
    <property type="entry name" value="TCP-1-like_intermed_sf"/>
</dbReference>
<sequence length="534" mass="57770">MVSLNPVRVLKHEAEEERGEMARMSSIIGAIAIGELVKSTLGPKGMDKILVSMGRNEGQVEITNDGATILRSLGVDNPAAKILVDMSRVQDDEVGDGTTSVTVLASELLREAEKLIDQKIHPQIIIAGWRDATNVAREALTSASSDNSKDEAKFKEDLLNIARTTLSSKILSQHKEHFANLAVEAVLRLKGSGSLSAIQIIKKSGGRLEDSFLDEGFLLDKKPGLHQPKRIENAKILIANTPMDTDKIKVFGSRVRVDSMAKIAELEVAEKEKMKDKVAKILKHNSNVFINRQLIYNYPEQLFADAGVMAIEHADFDGIERLALVTGGEIVSTFDNPDLVKLGHCDVIEQVMIGEDTLLRFSGVKLGEACSIVIRGATQQILDEADRSLHDALCVLAATVRESRIVLGGGCSEMLMACAVNAAAAKTPGKEAVAMEAFARALAQLPTTIADNAGYDSAQLVSELRAAHSQGKNTMGLDMDKGSIGCMKQLGITESFVVKRQVLMSASEAAEMILRVDNIIKAAPRKRVQDRGHC</sequence>
<dbReference type="FunFam" id="3.30.260.10:FF:000025">
    <property type="entry name" value="Chaperonin containing TCP1 subunit 2"/>
    <property type="match status" value="1"/>
</dbReference>
<dbReference type="SUPFAM" id="SSF54849">
    <property type="entry name" value="GroEL-intermediate domain like"/>
    <property type="match status" value="1"/>
</dbReference>
<dbReference type="SUPFAM" id="SSF52029">
    <property type="entry name" value="GroEL apical domain-like"/>
    <property type="match status" value="1"/>
</dbReference>
<dbReference type="SUPFAM" id="SSF48592">
    <property type="entry name" value="GroEL equatorial domain-like"/>
    <property type="match status" value="1"/>
</dbReference>
<evidence type="ECO:0000256" key="1">
    <source>
        <dbReference type="ARBA" id="ARBA00004496"/>
    </source>
</evidence>
<organism evidence="13">
    <name type="scientific">Thrips palmi</name>
    <name type="common">Melon thrips</name>
    <dbReference type="NCBI Taxonomy" id="161013"/>
    <lineage>
        <taxon>Eukaryota</taxon>
        <taxon>Metazoa</taxon>
        <taxon>Ecdysozoa</taxon>
        <taxon>Arthropoda</taxon>
        <taxon>Hexapoda</taxon>
        <taxon>Insecta</taxon>
        <taxon>Pterygota</taxon>
        <taxon>Neoptera</taxon>
        <taxon>Paraneoptera</taxon>
        <taxon>Thysanoptera</taxon>
        <taxon>Terebrantia</taxon>
        <taxon>Thripoidea</taxon>
        <taxon>Thripidae</taxon>
        <taxon>Thrips</taxon>
    </lineage>
</organism>
<dbReference type="GO" id="GO:0005524">
    <property type="term" value="F:ATP binding"/>
    <property type="evidence" value="ECO:0007669"/>
    <property type="project" value="UniProtKB-KW"/>
</dbReference>
<dbReference type="Gene3D" id="1.10.560.10">
    <property type="entry name" value="GroEL-like equatorial domain"/>
    <property type="match status" value="1"/>
</dbReference>
<dbReference type="InterPro" id="IPR017998">
    <property type="entry name" value="Chaperone_TCP-1"/>
</dbReference>
<comment type="subunit">
    <text evidence="3">Heterooligomeric complex of about 850 to 900 kDa that forms two stacked rings, 12 to 16 nm in diameter.</text>
</comment>
<dbReference type="InterPro" id="IPR053374">
    <property type="entry name" value="TCP-1_chaperonin"/>
</dbReference>
<dbReference type="CTD" id="10576"/>
<dbReference type="Gene3D" id="3.30.260.10">
    <property type="entry name" value="TCP-1-like chaperonin intermediate domain"/>
    <property type="match status" value="1"/>
</dbReference>
<dbReference type="GO" id="GO:0005832">
    <property type="term" value="C:chaperonin-containing T-complex"/>
    <property type="evidence" value="ECO:0007669"/>
    <property type="project" value="InterPro"/>
</dbReference>
<dbReference type="PRINTS" id="PR00304">
    <property type="entry name" value="TCOMPLEXTCP1"/>
</dbReference>
<accession>A0A6P8YQS3</accession>
<evidence type="ECO:0000256" key="11">
    <source>
        <dbReference type="RuleBase" id="RU004187"/>
    </source>
</evidence>
<evidence type="ECO:0000256" key="4">
    <source>
        <dbReference type="ARBA" id="ARBA00018961"/>
    </source>
</evidence>
<gene>
    <name evidence="13" type="primary">LOC117644377</name>
</gene>
<dbReference type="KEGG" id="tpal:117644377"/>
<dbReference type="PROSITE" id="PS00751">
    <property type="entry name" value="TCP1_2"/>
    <property type="match status" value="1"/>
</dbReference>
<keyword evidence="12" id="KW-1185">Reference proteome</keyword>
<evidence type="ECO:0000313" key="12">
    <source>
        <dbReference type="Proteomes" id="UP000515158"/>
    </source>
</evidence>